<protein>
    <submittedName>
        <fullName evidence="2">Uncharacterized protein</fullName>
    </submittedName>
</protein>
<dbReference type="Pfam" id="PF18951">
    <property type="entry name" value="DUF5695"/>
    <property type="match status" value="1"/>
</dbReference>
<feature type="chain" id="PRO_5045831002" evidence="1">
    <location>
        <begin position="30"/>
        <end position="927"/>
    </location>
</feature>
<proteinExistence type="predicted"/>
<keyword evidence="3" id="KW-1185">Reference proteome</keyword>
<evidence type="ECO:0000313" key="2">
    <source>
        <dbReference type="EMBL" id="GLH71748.1"/>
    </source>
</evidence>
<accession>A0ABQ5QAW9</accession>
<evidence type="ECO:0000313" key="3">
    <source>
        <dbReference type="Proteomes" id="UP001165069"/>
    </source>
</evidence>
<reference evidence="2 3" key="1">
    <citation type="journal article" date="2023" name="Antonie Van Leeuwenhoek">
        <title>Mesoterricola silvestris gen. nov., sp. nov., Mesoterricola sediminis sp. nov., Geothrix oryzae sp. nov., Geothrix edaphica sp. nov., Geothrix rubra sp. nov., and Geothrix limicola sp. nov., six novel members of Acidobacteriota isolated from soils.</title>
        <authorList>
            <person name="Itoh H."/>
            <person name="Sugisawa Y."/>
            <person name="Mise K."/>
            <person name="Xu Z."/>
            <person name="Kuniyasu M."/>
            <person name="Ushijima N."/>
            <person name="Kawano K."/>
            <person name="Kobayashi E."/>
            <person name="Shiratori Y."/>
            <person name="Masuda Y."/>
            <person name="Senoo K."/>
        </authorList>
    </citation>
    <scope>NUCLEOTIDE SEQUENCE [LARGE SCALE GENOMIC DNA]</scope>
    <source>
        <strain evidence="2 3">Red804</strain>
    </source>
</reference>
<name>A0ABQ5QAW9_9BACT</name>
<dbReference type="Proteomes" id="UP001165069">
    <property type="component" value="Unassembled WGS sequence"/>
</dbReference>
<dbReference type="EMBL" id="BSDE01000001">
    <property type="protein sequence ID" value="GLH71748.1"/>
    <property type="molecule type" value="Genomic_DNA"/>
</dbReference>
<keyword evidence="1" id="KW-0732">Signal</keyword>
<gene>
    <name evidence="2" type="ORF">GETHLI_02500</name>
</gene>
<comment type="caution">
    <text evidence="2">The sequence shown here is derived from an EMBL/GenBank/DDBJ whole genome shotgun (WGS) entry which is preliminary data.</text>
</comment>
<evidence type="ECO:0000256" key="1">
    <source>
        <dbReference type="SAM" id="SignalP"/>
    </source>
</evidence>
<organism evidence="2 3">
    <name type="scientific">Geothrix limicola</name>
    <dbReference type="NCBI Taxonomy" id="2927978"/>
    <lineage>
        <taxon>Bacteria</taxon>
        <taxon>Pseudomonadati</taxon>
        <taxon>Acidobacteriota</taxon>
        <taxon>Holophagae</taxon>
        <taxon>Holophagales</taxon>
        <taxon>Holophagaceae</taxon>
        <taxon>Geothrix</taxon>
    </lineage>
</organism>
<dbReference type="InterPro" id="IPR043750">
    <property type="entry name" value="DUF5695"/>
</dbReference>
<feature type="signal peptide" evidence="1">
    <location>
        <begin position="1"/>
        <end position="29"/>
    </location>
</feature>
<sequence length="927" mass="103264">MLNMVPFIRAIVPALLTAGLASGPVAALAGPPMNVKTQGGFLLSLRGPKTHHGMEYLAPGKRLGDVQLSYQTAGGEWHETMNGGPDVSVESRFEKKGSALLWSITLRNRGDRAVEVGDLSLPLPMRTNFSREGSEKESVLKHSFISGSGSFLFWMRPDSAKPFLTLTPTGDTSLEYWEKEEGYRVFIHAKRSLDLLAGTGTWRQPGTSLNLRPAGSVGDSHTYNFKFQWADGYDGVRQVLVNEGHVDTQVVPGMTIPSDLTATVALRSKAPIHALEAEFPTTTTIEDLGARNDGTRLFRIRFSKLGENRLTVRYGDGRHIYLEFFSTEPLETLIQKRGSFIARHQHRDPSKWYNGLLAEWNMECQTLLGPDNYDQIKGWRIYEVTCDDPGLSKPAFLATKLAEYPVQSEVDALDDYVQHFVWGGLQQTEAEPFPYAIYGIPDWKQNRESPDPGPKGRQHVWRVYDYPHIVAMYLGLYRVARNHPAIHTALPAETYLRRAYGTALAMFTIPMAIAQWSPYETGYYNEIVIPELIGVLEKEGLKPESRTLSQHWDRKARHFVNGKPNLFGSEYPFDSTGFESTHALATYALKASMERHSPAGPVFTRAKAMAFLQRQLQANLFCRGWVEPAYYLLGSDYRATAGEDFTLSYMSPMGGGSILDYALNHAQNPAPYLRLGYASILSAWALMNTGTKESGFGYWFPGAANDGGVGGGFEPAAKGHTWLGQTHHRGPWYYSSESDLGFCGALRNASTILADDPLFGRICYGGLWRAAGGFLEVEPRDGVRRRFHALLGNRKLHVLLEGDRFAATSPVLVKEDLSVFRFQLESDNPTQHSIGLRLSGDAGLYRIERPDGSRDLLRIRPGQEKTVELPVSSTPAGFYAITRLPIRSDRGVSEAKMKPISFVDHLRHHGHRSSLRDLAPRSIGETQ</sequence>